<keyword evidence="2" id="KW-1185">Reference proteome</keyword>
<reference evidence="1" key="1">
    <citation type="submission" date="2022-07" db="EMBL/GenBank/DDBJ databases">
        <authorList>
            <person name="Trinca V."/>
            <person name="Uliana J.V.C."/>
            <person name="Torres T.T."/>
            <person name="Ward R.J."/>
            <person name="Monesi N."/>
        </authorList>
    </citation>
    <scope>NUCLEOTIDE SEQUENCE</scope>
    <source>
        <strain evidence="1">HSMRA1968</strain>
        <tissue evidence="1">Whole embryos</tissue>
    </source>
</reference>
<dbReference type="AlphaFoldDB" id="A0A9Q0S4D0"/>
<evidence type="ECO:0000313" key="1">
    <source>
        <dbReference type="EMBL" id="KAJ6643030.1"/>
    </source>
</evidence>
<organism evidence="1 2">
    <name type="scientific">Pseudolycoriella hygida</name>
    <dbReference type="NCBI Taxonomy" id="35572"/>
    <lineage>
        <taxon>Eukaryota</taxon>
        <taxon>Metazoa</taxon>
        <taxon>Ecdysozoa</taxon>
        <taxon>Arthropoda</taxon>
        <taxon>Hexapoda</taxon>
        <taxon>Insecta</taxon>
        <taxon>Pterygota</taxon>
        <taxon>Neoptera</taxon>
        <taxon>Endopterygota</taxon>
        <taxon>Diptera</taxon>
        <taxon>Nematocera</taxon>
        <taxon>Sciaroidea</taxon>
        <taxon>Sciaridae</taxon>
        <taxon>Pseudolycoriella</taxon>
    </lineage>
</organism>
<gene>
    <name evidence="1" type="ORF">Bhyg_07986</name>
</gene>
<sequence length="73" mass="8067">MTKDRLAALVATLRSSEEKCNLPKYDHAIDFEDDFVNLIISSETCTSIRSSSTHLDFDLALAICAVNSKSQSE</sequence>
<name>A0A9Q0S4D0_9DIPT</name>
<dbReference type="Proteomes" id="UP001151699">
    <property type="component" value="Chromosome B"/>
</dbReference>
<proteinExistence type="predicted"/>
<dbReference type="EMBL" id="WJQU01000002">
    <property type="protein sequence ID" value="KAJ6643030.1"/>
    <property type="molecule type" value="Genomic_DNA"/>
</dbReference>
<accession>A0A9Q0S4D0</accession>
<evidence type="ECO:0000313" key="2">
    <source>
        <dbReference type="Proteomes" id="UP001151699"/>
    </source>
</evidence>
<comment type="caution">
    <text evidence="1">The sequence shown here is derived from an EMBL/GenBank/DDBJ whole genome shotgun (WGS) entry which is preliminary data.</text>
</comment>
<protein>
    <submittedName>
        <fullName evidence="1">Uncharacterized protein</fullName>
    </submittedName>
</protein>